<dbReference type="PRINTS" id="PR00837">
    <property type="entry name" value="V5TPXLIKE"/>
</dbReference>
<accession>A0A0R3WJL8</accession>
<dbReference type="GO" id="GO:0005576">
    <property type="term" value="C:extracellular region"/>
    <property type="evidence" value="ECO:0007669"/>
    <property type="project" value="InterPro"/>
</dbReference>
<dbReference type="SMART" id="SM00198">
    <property type="entry name" value="SCP"/>
    <property type="match status" value="1"/>
</dbReference>
<evidence type="ECO:0000259" key="2">
    <source>
        <dbReference type="SMART" id="SM00198"/>
    </source>
</evidence>
<evidence type="ECO:0000313" key="5">
    <source>
        <dbReference type="WBParaSite" id="TTAC_0000087301-mRNA-1"/>
    </source>
</evidence>
<dbReference type="InterPro" id="IPR018244">
    <property type="entry name" value="Allrgn_V5/Tpx1_CS"/>
</dbReference>
<gene>
    <name evidence="3" type="ORF">TTAC_LOCUS874</name>
</gene>
<dbReference type="CDD" id="cd05380">
    <property type="entry name" value="CAP_euk"/>
    <property type="match status" value="1"/>
</dbReference>
<feature type="signal peptide" evidence="1">
    <location>
        <begin position="1"/>
        <end position="16"/>
    </location>
</feature>
<dbReference type="EMBL" id="UYWX01000117">
    <property type="protein sequence ID" value="VDM17115.1"/>
    <property type="molecule type" value="Genomic_DNA"/>
</dbReference>
<dbReference type="OrthoDB" id="674273at2759"/>
<organism evidence="5">
    <name type="scientific">Hydatigena taeniaeformis</name>
    <name type="common">Feline tapeworm</name>
    <name type="synonym">Taenia taeniaeformis</name>
    <dbReference type="NCBI Taxonomy" id="6205"/>
    <lineage>
        <taxon>Eukaryota</taxon>
        <taxon>Metazoa</taxon>
        <taxon>Spiralia</taxon>
        <taxon>Lophotrochozoa</taxon>
        <taxon>Platyhelminthes</taxon>
        <taxon>Cestoda</taxon>
        <taxon>Eucestoda</taxon>
        <taxon>Cyclophyllidea</taxon>
        <taxon>Taeniidae</taxon>
        <taxon>Hydatigera</taxon>
    </lineage>
</organism>
<reference evidence="3 4" key="2">
    <citation type="submission" date="2018-11" db="EMBL/GenBank/DDBJ databases">
        <authorList>
            <consortium name="Pathogen Informatics"/>
        </authorList>
    </citation>
    <scope>NUCLEOTIDE SEQUENCE [LARGE SCALE GENOMIC DNA]</scope>
</reference>
<dbReference type="PANTHER" id="PTHR10334">
    <property type="entry name" value="CYSTEINE-RICH SECRETORY PROTEIN-RELATED"/>
    <property type="match status" value="1"/>
</dbReference>
<dbReference type="InterPro" id="IPR014044">
    <property type="entry name" value="CAP_dom"/>
</dbReference>
<dbReference type="SUPFAM" id="SSF55797">
    <property type="entry name" value="PR-1-like"/>
    <property type="match status" value="1"/>
</dbReference>
<dbReference type="Proteomes" id="UP000274429">
    <property type="component" value="Unassembled WGS sequence"/>
</dbReference>
<sequence length="227" mass="24900">MAKLICTLLLVSLVASEAPTEQERKDLLDFHNNKRATVNPSATNMLEMVYSAELEKLAIDWVAKCKFEHPNSSQYPQYNGIGQNLALTGGVGRNLVSQATQWWNEVSGYTYGSNACTVGTVCGHYIQMVWATSEELGCAVKQCDSLMPNWPSPVFLLTCQYKPAGNYIGIRPYTSGISCSQCPVGTTCVNKLCSRRNSNRSRATSSSTVTEMGQITLFAAIMIYPLV</sequence>
<dbReference type="InterPro" id="IPR001283">
    <property type="entry name" value="CRISP-related"/>
</dbReference>
<evidence type="ECO:0000313" key="3">
    <source>
        <dbReference type="EMBL" id="VDM17115.1"/>
    </source>
</evidence>
<dbReference type="InterPro" id="IPR035940">
    <property type="entry name" value="CAP_sf"/>
</dbReference>
<protein>
    <submittedName>
        <fullName evidence="5">SCP domain-containing protein</fullName>
    </submittedName>
</protein>
<dbReference type="AlphaFoldDB" id="A0A0R3WJL8"/>
<reference evidence="5" key="1">
    <citation type="submission" date="2017-02" db="UniProtKB">
        <authorList>
            <consortium name="WormBaseParasite"/>
        </authorList>
    </citation>
    <scope>IDENTIFICATION</scope>
</reference>
<keyword evidence="1" id="KW-0732">Signal</keyword>
<evidence type="ECO:0000256" key="1">
    <source>
        <dbReference type="SAM" id="SignalP"/>
    </source>
</evidence>
<feature type="domain" description="SCP" evidence="2">
    <location>
        <begin position="22"/>
        <end position="169"/>
    </location>
</feature>
<feature type="chain" id="PRO_5043132842" evidence="1">
    <location>
        <begin position="17"/>
        <end position="227"/>
    </location>
</feature>
<name>A0A0R3WJL8_HYDTA</name>
<evidence type="ECO:0000313" key="4">
    <source>
        <dbReference type="Proteomes" id="UP000274429"/>
    </source>
</evidence>
<keyword evidence="4" id="KW-1185">Reference proteome</keyword>
<dbReference type="WBParaSite" id="TTAC_0000087301-mRNA-1">
    <property type="protein sequence ID" value="TTAC_0000087301-mRNA-1"/>
    <property type="gene ID" value="TTAC_0000087301"/>
</dbReference>
<proteinExistence type="predicted"/>
<dbReference type="PROSITE" id="PS01010">
    <property type="entry name" value="CRISP_2"/>
    <property type="match status" value="1"/>
</dbReference>
<dbReference type="Pfam" id="PF00188">
    <property type="entry name" value="CAP"/>
    <property type="match status" value="1"/>
</dbReference>
<dbReference type="Gene3D" id="3.40.33.10">
    <property type="entry name" value="CAP"/>
    <property type="match status" value="1"/>
</dbReference>